<dbReference type="CDD" id="cd16922">
    <property type="entry name" value="HATPase_EvgS-ArcB-TorS-like"/>
    <property type="match status" value="1"/>
</dbReference>
<organism evidence="17 18">
    <name type="scientific">Caldalkalibacillus thermarum (strain TA2.A1)</name>
    <dbReference type="NCBI Taxonomy" id="986075"/>
    <lineage>
        <taxon>Bacteria</taxon>
        <taxon>Bacillati</taxon>
        <taxon>Bacillota</taxon>
        <taxon>Bacilli</taxon>
        <taxon>Bacillales</taxon>
        <taxon>Bacillaceae</taxon>
        <taxon>Caldalkalibacillus</taxon>
    </lineage>
</organism>
<dbReference type="Gene3D" id="3.30.565.10">
    <property type="entry name" value="Histidine kinase-like ATPase, C-terminal domain"/>
    <property type="match status" value="1"/>
</dbReference>
<keyword evidence="8" id="KW-0547">Nucleotide-binding</keyword>
<dbReference type="Proteomes" id="UP000825179">
    <property type="component" value="Chromosome"/>
</dbReference>
<dbReference type="CDD" id="cd06225">
    <property type="entry name" value="HAMP"/>
    <property type="match status" value="1"/>
</dbReference>
<evidence type="ECO:0000256" key="6">
    <source>
        <dbReference type="ARBA" id="ARBA00022553"/>
    </source>
</evidence>
<dbReference type="GO" id="GO:0005524">
    <property type="term" value="F:ATP binding"/>
    <property type="evidence" value="ECO:0007669"/>
    <property type="project" value="UniProtKB-KW"/>
</dbReference>
<feature type="transmembrane region" description="Helical" evidence="14">
    <location>
        <begin position="12"/>
        <end position="38"/>
    </location>
</feature>
<dbReference type="Pfam" id="PF00512">
    <property type="entry name" value="HisKA"/>
    <property type="match status" value="1"/>
</dbReference>
<proteinExistence type="inferred from homology"/>
<evidence type="ECO:0000313" key="18">
    <source>
        <dbReference type="Proteomes" id="UP000825179"/>
    </source>
</evidence>
<reference evidence="17 18" key="1">
    <citation type="journal article" date="2020" name="Extremophiles">
        <title>Genomic analysis of Caldalkalibacillus thermarum TA2.A1 reveals aerobic alkaliphilic metabolism and evolutionary hallmarks linking alkaliphilic bacteria and plant life.</title>
        <authorList>
            <person name="de Jong S.I."/>
            <person name="van den Broek M.A."/>
            <person name="Merkel A.Y."/>
            <person name="de la Torre Cortes P."/>
            <person name="Kalamorz F."/>
            <person name="Cook G.M."/>
            <person name="van Loosdrecht M.C.M."/>
            <person name="McMillan D.G.G."/>
        </authorList>
    </citation>
    <scope>NUCLEOTIDE SEQUENCE [LARGE SCALE GENOMIC DNA]</scope>
    <source>
        <strain evidence="17 18">TA2.A1</strain>
    </source>
</reference>
<dbReference type="PROSITE" id="PS50109">
    <property type="entry name" value="HIS_KIN"/>
    <property type="match status" value="1"/>
</dbReference>
<evidence type="ECO:0000256" key="1">
    <source>
        <dbReference type="ARBA" id="ARBA00000085"/>
    </source>
</evidence>
<dbReference type="SUPFAM" id="SSF158472">
    <property type="entry name" value="HAMP domain-like"/>
    <property type="match status" value="1"/>
</dbReference>
<dbReference type="PANTHER" id="PTHR43711">
    <property type="entry name" value="TWO-COMPONENT HISTIDINE KINASE"/>
    <property type="match status" value="1"/>
</dbReference>
<evidence type="ECO:0000256" key="5">
    <source>
        <dbReference type="ARBA" id="ARBA00022475"/>
    </source>
</evidence>
<comment type="similarity">
    <text evidence="3">In the N-terminal section; belongs to the phytochrome family.</text>
</comment>
<dbReference type="KEGG" id="cthu:HUR95_07980"/>
<dbReference type="SMART" id="SM00388">
    <property type="entry name" value="HisKA"/>
    <property type="match status" value="1"/>
</dbReference>
<name>A0A8X8IBE7_CALTT</name>
<keyword evidence="14" id="KW-0812">Transmembrane</keyword>
<dbReference type="SUPFAM" id="SSF55874">
    <property type="entry name" value="ATPase domain of HSP90 chaperone/DNA topoisomerase II/histidine kinase"/>
    <property type="match status" value="1"/>
</dbReference>
<evidence type="ECO:0000256" key="2">
    <source>
        <dbReference type="ARBA" id="ARBA00004651"/>
    </source>
</evidence>
<dbReference type="FunFam" id="3.30.565.10:FF:000010">
    <property type="entry name" value="Sensor histidine kinase RcsC"/>
    <property type="match status" value="1"/>
</dbReference>
<gene>
    <name evidence="17" type="ORF">HUR95_07980</name>
</gene>
<dbReference type="RefSeq" id="WP_222823171.1">
    <property type="nucleotide sequence ID" value="NZ_CP082237.1"/>
</dbReference>
<protein>
    <recommendedName>
        <fullName evidence="13">Circadian input-output histidine kinase CikA</fullName>
        <ecNumber evidence="4">2.7.13.3</ecNumber>
    </recommendedName>
</protein>
<keyword evidence="6" id="KW-0597">Phosphoprotein</keyword>
<dbReference type="InterPro" id="IPR004358">
    <property type="entry name" value="Sig_transdc_His_kin-like_C"/>
</dbReference>
<keyword evidence="9 17" id="KW-0418">Kinase</keyword>
<dbReference type="InterPro" id="IPR005467">
    <property type="entry name" value="His_kinase_dom"/>
</dbReference>
<dbReference type="SMART" id="SM00304">
    <property type="entry name" value="HAMP"/>
    <property type="match status" value="1"/>
</dbReference>
<accession>A0A8X8IBE7</accession>
<evidence type="ECO:0000259" key="15">
    <source>
        <dbReference type="PROSITE" id="PS50109"/>
    </source>
</evidence>
<evidence type="ECO:0000256" key="12">
    <source>
        <dbReference type="ARBA" id="ARBA00023136"/>
    </source>
</evidence>
<evidence type="ECO:0000256" key="7">
    <source>
        <dbReference type="ARBA" id="ARBA00022679"/>
    </source>
</evidence>
<dbReference type="Pfam" id="PF00672">
    <property type="entry name" value="HAMP"/>
    <property type="match status" value="1"/>
</dbReference>
<evidence type="ECO:0000313" key="17">
    <source>
        <dbReference type="EMBL" id="QZT35143.1"/>
    </source>
</evidence>
<dbReference type="EC" id="2.7.13.3" evidence="4"/>
<dbReference type="PRINTS" id="PR00344">
    <property type="entry name" value="BCTRLSENSOR"/>
</dbReference>
<dbReference type="InterPro" id="IPR003661">
    <property type="entry name" value="HisK_dim/P_dom"/>
</dbReference>
<dbReference type="EMBL" id="CP082237">
    <property type="protein sequence ID" value="QZT35143.1"/>
    <property type="molecule type" value="Genomic_DNA"/>
</dbReference>
<dbReference type="SUPFAM" id="SSF47384">
    <property type="entry name" value="Homodimeric domain of signal transducing histidine kinase"/>
    <property type="match status" value="1"/>
</dbReference>
<dbReference type="InterPro" id="IPR036890">
    <property type="entry name" value="HATPase_C_sf"/>
</dbReference>
<dbReference type="Gene3D" id="1.10.8.500">
    <property type="entry name" value="HAMP domain in histidine kinase"/>
    <property type="match status" value="1"/>
</dbReference>
<sequence>MNLNRIDVKLGVMIMLLFLVLLLPLGFVINQIFSGFYFTKVQEETSRLSAQYAQLLANNRNEMMIPMIEMMAQFSQVRIFIINPEGQIIAVANVPGLNKGDSIMLEELDALALGQTIETTYTDPEGKPYYLTGTPIMDQQSFYGGVFVLSSIEGIYQSLRGVRNLLILAGFGAFFIALGFTMVLSRSLSRPLLQMERAARKIAKGKLETRVEVGTTDEIGSLAMAINDLARDLKRYRDTRREFLANISHELRTPLTYLEGYAKVLKEGLYQSLEERDKYLDIIQKETKRLNQLINDLSELAKMEEGRISLNFQWVDITEVLESVLSKTSLKAKEKGLRIQVDIEDDLPLLYGDGLRLEQIFLNLVENAIRYTDAGTVSVQAKLVGQKIIKTIVEDTGRGIPEDELPYIFERFYRVEKSRSRQHGGSGLGLAIVKKLVELHGGVIMVSSQPGKGTRFEVDFPVKVTLQDHEEGGK</sequence>
<keyword evidence="12 14" id="KW-0472">Membrane</keyword>
<evidence type="ECO:0000256" key="14">
    <source>
        <dbReference type="SAM" id="Phobius"/>
    </source>
</evidence>
<dbReference type="GO" id="GO:0005886">
    <property type="term" value="C:plasma membrane"/>
    <property type="evidence" value="ECO:0007669"/>
    <property type="project" value="UniProtKB-SubCell"/>
</dbReference>
<dbReference type="Gene3D" id="1.10.287.130">
    <property type="match status" value="1"/>
</dbReference>
<feature type="domain" description="Histidine kinase" evidence="15">
    <location>
        <begin position="246"/>
        <end position="464"/>
    </location>
</feature>
<dbReference type="Pfam" id="PF02518">
    <property type="entry name" value="HATPase_c"/>
    <property type="match status" value="1"/>
</dbReference>
<evidence type="ECO:0000256" key="13">
    <source>
        <dbReference type="ARBA" id="ARBA00074306"/>
    </source>
</evidence>
<dbReference type="InterPro" id="IPR003660">
    <property type="entry name" value="HAMP_dom"/>
</dbReference>
<dbReference type="GO" id="GO:0000155">
    <property type="term" value="F:phosphorelay sensor kinase activity"/>
    <property type="evidence" value="ECO:0007669"/>
    <property type="project" value="InterPro"/>
</dbReference>
<feature type="domain" description="HAMP" evidence="16">
    <location>
        <begin position="186"/>
        <end position="238"/>
    </location>
</feature>
<keyword evidence="11" id="KW-0902">Two-component regulatory system</keyword>
<keyword evidence="10" id="KW-0067">ATP-binding</keyword>
<evidence type="ECO:0000259" key="16">
    <source>
        <dbReference type="PROSITE" id="PS50885"/>
    </source>
</evidence>
<keyword evidence="14" id="KW-1133">Transmembrane helix</keyword>
<dbReference type="InterPro" id="IPR036097">
    <property type="entry name" value="HisK_dim/P_sf"/>
</dbReference>
<feature type="transmembrane region" description="Helical" evidence="14">
    <location>
        <begin position="165"/>
        <end position="184"/>
    </location>
</feature>
<keyword evidence="7" id="KW-0808">Transferase</keyword>
<evidence type="ECO:0000256" key="11">
    <source>
        <dbReference type="ARBA" id="ARBA00023012"/>
    </source>
</evidence>
<keyword evidence="5" id="KW-1003">Cell membrane</keyword>
<evidence type="ECO:0000256" key="4">
    <source>
        <dbReference type="ARBA" id="ARBA00012438"/>
    </source>
</evidence>
<dbReference type="SMART" id="SM00387">
    <property type="entry name" value="HATPase_c"/>
    <property type="match status" value="1"/>
</dbReference>
<comment type="catalytic activity">
    <reaction evidence="1">
        <text>ATP + protein L-histidine = ADP + protein N-phospho-L-histidine.</text>
        <dbReference type="EC" id="2.7.13.3"/>
    </reaction>
</comment>
<keyword evidence="18" id="KW-1185">Reference proteome</keyword>
<dbReference type="FunFam" id="1.10.287.130:FF:000001">
    <property type="entry name" value="Two-component sensor histidine kinase"/>
    <property type="match status" value="1"/>
</dbReference>
<evidence type="ECO:0000256" key="8">
    <source>
        <dbReference type="ARBA" id="ARBA00022741"/>
    </source>
</evidence>
<dbReference type="PROSITE" id="PS50885">
    <property type="entry name" value="HAMP"/>
    <property type="match status" value="1"/>
</dbReference>
<evidence type="ECO:0000256" key="10">
    <source>
        <dbReference type="ARBA" id="ARBA00022840"/>
    </source>
</evidence>
<dbReference type="CDD" id="cd00082">
    <property type="entry name" value="HisKA"/>
    <property type="match status" value="1"/>
</dbReference>
<dbReference type="Gene3D" id="3.30.450.20">
    <property type="entry name" value="PAS domain"/>
    <property type="match status" value="1"/>
</dbReference>
<dbReference type="InterPro" id="IPR050736">
    <property type="entry name" value="Sensor_HK_Regulatory"/>
</dbReference>
<dbReference type="AlphaFoldDB" id="A0A8X8IBE7"/>
<comment type="subcellular location">
    <subcellularLocation>
        <location evidence="2">Cell membrane</location>
        <topology evidence="2">Multi-pass membrane protein</topology>
    </subcellularLocation>
</comment>
<dbReference type="InterPro" id="IPR003594">
    <property type="entry name" value="HATPase_dom"/>
</dbReference>
<dbReference type="PANTHER" id="PTHR43711:SF1">
    <property type="entry name" value="HISTIDINE KINASE 1"/>
    <property type="match status" value="1"/>
</dbReference>
<evidence type="ECO:0000256" key="9">
    <source>
        <dbReference type="ARBA" id="ARBA00022777"/>
    </source>
</evidence>
<evidence type="ECO:0000256" key="3">
    <source>
        <dbReference type="ARBA" id="ARBA00006402"/>
    </source>
</evidence>